<reference evidence="1 2" key="1">
    <citation type="submission" date="2024-06" db="EMBL/GenBank/DDBJ databases">
        <title>The draft genome of Grus japonensis, version 3.</title>
        <authorList>
            <person name="Nabeshima K."/>
            <person name="Suzuki S."/>
            <person name="Onuma M."/>
        </authorList>
    </citation>
    <scope>NUCLEOTIDE SEQUENCE [LARGE SCALE GENOMIC DNA]</scope>
    <source>
        <strain evidence="1 2">451A</strain>
    </source>
</reference>
<dbReference type="Proteomes" id="UP001623348">
    <property type="component" value="Unassembled WGS sequence"/>
</dbReference>
<gene>
    <name evidence="1" type="ORF">GRJ2_003130900</name>
</gene>
<name>A0ABC9Y9I7_GRUJA</name>
<organism evidence="1 2">
    <name type="scientific">Grus japonensis</name>
    <name type="common">Japanese crane</name>
    <name type="synonym">Red-crowned crane</name>
    <dbReference type="NCBI Taxonomy" id="30415"/>
    <lineage>
        <taxon>Eukaryota</taxon>
        <taxon>Metazoa</taxon>
        <taxon>Chordata</taxon>
        <taxon>Craniata</taxon>
        <taxon>Vertebrata</taxon>
        <taxon>Euteleostomi</taxon>
        <taxon>Archelosauria</taxon>
        <taxon>Archosauria</taxon>
        <taxon>Dinosauria</taxon>
        <taxon>Saurischia</taxon>
        <taxon>Theropoda</taxon>
        <taxon>Coelurosauria</taxon>
        <taxon>Aves</taxon>
        <taxon>Neognathae</taxon>
        <taxon>Neoaves</taxon>
        <taxon>Gruiformes</taxon>
        <taxon>Gruidae</taxon>
        <taxon>Grus</taxon>
    </lineage>
</organism>
<keyword evidence="2" id="KW-1185">Reference proteome</keyword>
<evidence type="ECO:0000313" key="1">
    <source>
        <dbReference type="EMBL" id="GAB0206653.1"/>
    </source>
</evidence>
<proteinExistence type="predicted"/>
<comment type="caution">
    <text evidence="1">The sequence shown here is derived from an EMBL/GenBank/DDBJ whole genome shotgun (WGS) entry which is preliminary data.</text>
</comment>
<dbReference type="EMBL" id="BAAFJT010000113">
    <property type="protein sequence ID" value="GAB0206653.1"/>
    <property type="molecule type" value="Genomic_DNA"/>
</dbReference>
<evidence type="ECO:0000313" key="2">
    <source>
        <dbReference type="Proteomes" id="UP001623348"/>
    </source>
</evidence>
<sequence length="136" mass="15153">MVKAMVRQVVPLQPMEINGGADIHLQPMEDLMPEQVDTPKGGCNPMESPCWSRLLAEPVTLWERPTLEQFTKNCSPWEGPTLEKFVEDCLPWEGPNARSRLGVSLLMDSCFSWLCGLGSVKKVGVQLNPSEEKQGL</sequence>
<protein>
    <submittedName>
        <fullName evidence="1">AN1-type zinc finger protein 5-like</fullName>
    </submittedName>
</protein>
<dbReference type="AlphaFoldDB" id="A0ABC9Y9I7"/>
<accession>A0ABC9Y9I7</accession>